<dbReference type="Proteomes" id="UP001159363">
    <property type="component" value="Chromosome 16"/>
</dbReference>
<gene>
    <name evidence="1" type="ORF">PR048_033242</name>
</gene>
<proteinExistence type="predicted"/>
<reference evidence="1 2" key="1">
    <citation type="submission" date="2023-02" db="EMBL/GenBank/DDBJ databases">
        <title>LHISI_Scaffold_Assembly.</title>
        <authorList>
            <person name="Stuart O.P."/>
            <person name="Cleave R."/>
            <person name="Magrath M.J.L."/>
            <person name="Mikheyev A.S."/>
        </authorList>
    </citation>
    <scope>NUCLEOTIDE SEQUENCE [LARGE SCALE GENOMIC DNA]</scope>
    <source>
        <strain evidence="1">Daus_M_001</strain>
        <tissue evidence="1">Leg muscle</tissue>
    </source>
</reference>
<name>A0ABQ9G2L0_9NEOP</name>
<dbReference type="EMBL" id="JARBHB010000017">
    <property type="protein sequence ID" value="KAJ8865721.1"/>
    <property type="molecule type" value="Genomic_DNA"/>
</dbReference>
<sequence>MRVIEACMEHRRNERVDETGDTRGNPLTNGIVRHDSHMQKFRSDLGGDRTWIALANRVRFPVGSPAENPPDDRRVFSGFSRLPRPFVPVLLYTHFAPA</sequence>
<evidence type="ECO:0000313" key="2">
    <source>
        <dbReference type="Proteomes" id="UP001159363"/>
    </source>
</evidence>
<evidence type="ECO:0008006" key="3">
    <source>
        <dbReference type="Google" id="ProtNLM"/>
    </source>
</evidence>
<keyword evidence="2" id="KW-1185">Reference proteome</keyword>
<organism evidence="1 2">
    <name type="scientific">Dryococelus australis</name>
    <dbReference type="NCBI Taxonomy" id="614101"/>
    <lineage>
        <taxon>Eukaryota</taxon>
        <taxon>Metazoa</taxon>
        <taxon>Ecdysozoa</taxon>
        <taxon>Arthropoda</taxon>
        <taxon>Hexapoda</taxon>
        <taxon>Insecta</taxon>
        <taxon>Pterygota</taxon>
        <taxon>Neoptera</taxon>
        <taxon>Polyneoptera</taxon>
        <taxon>Phasmatodea</taxon>
        <taxon>Verophasmatodea</taxon>
        <taxon>Anareolatae</taxon>
        <taxon>Phasmatidae</taxon>
        <taxon>Eurycanthinae</taxon>
        <taxon>Dryococelus</taxon>
    </lineage>
</organism>
<comment type="caution">
    <text evidence="1">The sequence shown here is derived from an EMBL/GenBank/DDBJ whole genome shotgun (WGS) entry which is preliminary data.</text>
</comment>
<accession>A0ABQ9G2L0</accession>
<evidence type="ECO:0000313" key="1">
    <source>
        <dbReference type="EMBL" id="KAJ8865721.1"/>
    </source>
</evidence>
<protein>
    <recommendedName>
        <fullName evidence="3">Transposase</fullName>
    </recommendedName>
</protein>